<evidence type="ECO:0000256" key="9">
    <source>
        <dbReference type="RuleBase" id="RU000304"/>
    </source>
</evidence>
<keyword evidence="10" id="KW-0539">Nucleus</keyword>
<keyword evidence="3 8" id="KW-0547">Nucleotide-binding</keyword>
<evidence type="ECO:0000256" key="6">
    <source>
        <dbReference type="ARBA" id="ARBA00047899"/>
    </source>
</evidence>
<dbReference type="VEuPathDB" id="MicrosporidiaDB:M896_052160"/>
<dbReference type="FunFam" id="1.10.510.10:FF:000459">
    <property type="entry name" value="Casein kinase II subunit alpha"/>
    <property type="match status" value="1"/>
</dbReference>
<dbReference type="PROSITE" id="PS00107">
    <property type="entry name" value="PROTEIN_KINASE_ATP"/>
    <property type="match status" value="1"/>
</dbReference>
<dbReference type="OrthoDB" id="10254671at2759"/>
<dbReference type="PANTHER" id="PTHR24054">
    <property type="entry name" value="CASEIN KINASE II SUBUNIT ALPHA"/>
    <property type="match status" value="1"/>
</dbReference>
<dbReference type="InParanoid" id="A0A0B2UFH5"/>
<dbReference type="FunFam" id="3.30.200.20:FF:000088">
    <property type="entry name" value="Casein kinase II subunit alpha"/>
    <property type="match status" value="1"/>
</dbReference>
<dbReference type="SUPFAM" id="SSF56112">
    <property type="entry name" value="Protein kinase-like (PK-like)"/>
    <property type="match status" value="1"/>
</dbReference>
<gene>
    <name evidence="12" type="ORF">M896_052160</name>
</gene>
<sequence length="320" mass="37706">MVIATVARSNADVNEKHEEKYWNYEKHVIDLGDIEKYQIYQRIGKGKYSEVFEGRKDKEKVIIKALKPVKIPKISREILVLKHLSHDNIIKLIDVVADQESQVHSLVFEYIENEDYAKIFESLGYRDIVNYSKQILCALEYCHSMGIIHRDIKPQNMVINHAKKQLKIIDWGLAEFYHPKKEYSVRVASRYYKGPELLVDYPYYDYSLDIWSFGCVLAEMIFKKRPFFHGESNNDQLMKIIRVLGYCDLKTYMDKYQICSPNIRFDAMEQRVALASFIPFGEESVYEDAVNLLENILIYDHHRRFTAKDCLGHSLFKSKC</sequence>
<keyword evidence="4 10" id="KW-0418">Kinase</keyword>
<dbReference type="GO" id="GO:0004674">
    <property type="term" value="F:protein serine/threonine kinase activity"/>
    <property type="evidence" value="ECO:0007669"/>
    <property type="project" value="UniProtKB-UniRule"/>
</dbReference>
<dbReference type="GO" id="GO:0005730">
    <property type="term" value="C:nucleolus"/>
    <property type="evidence" value="ECO:0007669"/>
    <property type="project" value="UniProtKB-ARBA"/>
</dbReference>
<evidence type="ECO:0000313" key="13">
    <source>
        <dbReference type="Proteomes" id="UP000031056"/>
    </source>
</evidence>
<dbReference type="InterPro" id="IPR011009">
    <property type="entry name" value="Kinase-like_dom_sf"/>
</dbReference>
<dbReference type="InterPro" id="IPR000719">
    <property type="entry name" value="Prot_kinase_dom"/>
</dbReference>
<evidence type="ECO:0000313" key="12">
    <source>
        <dbReference type="EMBL" id="KHN69806.1"/>
    </source>
</evidence>
<reference evidence="12 13" key="1">
    <citation type="journal article" date="2014" name="MBio">
        <title>The Ordospora colligata genome; evolution of extreme reduction in microsporidia and host-to-parasite horizontal gene transfer.</title>
        <authorList>
            <person name="Pombert J.-F."/>
            <person name="Haag K.L."/>
            <person name="Beidas S."/>
            <person name="Ebert D."/>
            <person name="Keeling P.J."/>
        </authorList>
    </citation>
    <scope>NUCLEOTIDE SEQUENCE [LARGE SCALE GENOMIC DNA]</scope>
    <source>
        <strain evidence="12 13">OC4</strain>
    </source>
</reference>
<dbReference type="GO" id="GO:0051726">
    <property type="term" value="P:regulation of cell cycle"/>
    <property type="evidence" value="ECO:0007669"/>
    <property type="project" value="TreeGrafter"/>
</dbReference>
<dbReference type="STRING" id="1354746.A0A0B2UFH5"/>
<evidence type="ECO:0000256" key="7">
    <source>
        <dbReference type="ARBA" id="ARBA00048679"/>
    </source>
</evidence>
<dbReference type="GO" id="GO:0005829">
    <property type="term" value="C:cytosol"/>
    <property type="evidence" value="ECO:0007669"/>
    <property type="project" value="TreeGrafter"/>
</dbReference>
<comment type="catalytic activity">
    <reaction evidence="6 10">
        <text>L-threonyl-[protein] + ATP = O-phospho-L-threonyl-[protein] + ADP + H(+)</text>
        <dbReference type="Rhea" id="RHEA:46608"/>
        <dbReference type="Rhea" id="RHEA-COMP:11060"/>
        <dbReference type="Rhea" id="RHEA-COMP:11605"/>
        <dbReference type="ChEBI" id="CHEBI:15378"/>
        <dbReference type="ChEBI" id="CHEBI:30013"/>
        <dbReference type="ChEBI" id="CHEBI:30616"/>
        <dbReference type="ChEBI" id="CHEBI:61977"/>
        <dbReference type="ChEBI" id="CHEBI:456216"/>
        <dbReference type="EC" id="2.7.11.1"/>
    </reaction>
</comment>
<dbReference type="GO" id="GO:0106310">
    <property type="term" value="F:protein serine kinase activity"/>
    <property type="evidence" value="ECO:0007669"/>
    <property type="project" value="UniProtKB-UniRule"/>
</dbReference>
<keyword evidence="5 8" id="KW-0067">ATP-binding</keyword>
<dbReference type="EC" id="2.7.11.1" evidence="10"/>
<dbReference type="PANTHER" id="PTHR24054:SF0">
    <property type="entry name" value="CASEIN KINASE II SUBUNIT ALPHA"/>
    <property type="match status" value="1"/>
</dbReference>
<protein>
    <recommendedName>
        <fullName evidence="10">Casein kinase II subunit alpha</fullName>
        <shortName evidence="10">CK II alpha</shortName>
        <ecNumber evidence="10">2.7.11.1</ecNumber>
    </recommendedName>
</protein>
<comment type="caution">
    <text evidence="12">The sequence shown here is derived from an EMBL/GenBank/DDBJ whole genome shotgun (WGS) entry which is preliminary data.</text>
</comment>
<comment type="similarity">
    <text evidence="10">Belongs to the protein kinase superfamily. Ser/Thr protein kinase family. CK2 subfamily.</text>
</comment>
<dbReference type="Gene3D" id="3.30.200.20">
    <property type="entry name" value="Phosphorylase Kinase, domain 1"/>
    <property type="match status" value="2"/>
</dbReference>
<dbReference type="InterPro" id="IPR008271">
    <property type="entry name" value="Ser/Thr_kinase_AS"/>
</dbReference>
<keyword evidence="1 9" id="KW-0723">Serine/threonine-protein kinase</keyword>
<dbReference type="SMART" id="SM00220">
    <property type="entry name" value="S_TKc"/>
    <property type="match status" value="1"/>
</dbReference>
<dbReference type="HOGENOM" id="CLU_000288_70_4_1"/>
<feature type="domain" description="Protein kinase" evidence="11">
    <location>
        <begin position="37"/>
        <end position="316"/>
    </location>
</feature>
<dbReference type="PROSITE" id="PS50011">
    <property type="entry name" value="PROTEIN_KINASE_DOM"/>
    <property type="match status" value="1"/>
</dbReference>
<dbReference type="GeneID" id="26261869"/>
<keyword evidence="13" id="KW-1185">Reference proteome</keyword>
<evidence type="ECO:0000256" key="1">
    <source>
        <dbReference type="ARBA" id="ARBA00022527"/>
    </source>
</evidence>
<name>A0A0B2UFH5_9MICR</name>
<comment type="catalytic activity">
    <reaction evidence="7 10">
        <text>L-seryl-[protein] + ATP = O-phospho-L-seryl-[protein] + ADP + H(+)</text>
        <dbReference type="Rhea" id="RHEA:17989"/>
        <dbReference type="Rhea" id="RHEA-COMP:9863"/>
        <dbReference type="Rhea" id="RHEA-COMP:11604"/>
        <dbReference type="ChEBI" id="CHEBI:15378"/>
        <dbReference type="ChEBI" id="CHEBI:29999"/>
        <dbReference type="ChEBI" id="CHEBI:30616"/>
        <dbReference type="ChEBI" id="CHEBI:83421"/>
        <dbReference type="ChEBI" id="CHEBI:456216"/>
        <dbReference type="EC" id="2.7.11.1"/>
    </reaction>
</comment>
<dbReference type="CDD" id="cd14132">
    <property type="entry name" value="STKc_CK2_alpha"/>
    <property type="match status" value="1"/>
</dbReference>
<evidence type="ECO:0000256" key="8">
    <source>
        <dbReference type="PROSITE-ProRule" id="PRU10141"/>
    </source>
</evidence>
<dbReference type="GO" id="GO:0005956">
    <property type="term" value="C:protein kinase CK2 complex"/>
    <property type="evidence" value="ECO:0007669"/>
    <property type="project" value="TreeGrafter"/>
</dbReference>
<organism evidence="12 13">
    <name type="scientific">Ordospora colligata OC4</name>
    <dbReference type="NCBI Taxonomy" id="1354746"/>
    <lineage>
        <taxon>Eukaryota</taxon>
        <taxon>Fungi</taxon>
        <taxon>Fungi incertae sedis</taxon>
        <taxon>Microsporidia</taxon>
        <taxon>Ordosporidae</taxon>
        <taxon>Ordospora</taxon>
    </lineage>
</organism>
<accession>A0A0B2UFH5</accession>
<dbReference type="InterPro" id="IPR045216">
    <property type="entry name" value="CK2_alpha"/>
</dbReference>
<comment type="subcellular location">
    <subcellularLocation>
        <location evidence="10">Nucleus</location>
    </subcellularLocation>
</comment>
<comment type="function">
    <text evidence="10">Catalytic subunit of a constitutively active serine/threonine-protein kinase complex that phosphorylates a large number of substrates containing acidic residues C-terminal to the phosphorylated serine or threonine.</text>
</comment>
<evidence type="ECO:0000259" key="11">
    <source>
        <dbReference type="PROSITE" id="PS50011"/>
    </source>
</evidence>
<feature type="binding site" evidence="8">
    <location>
        <position position="64"/>
    </location>
    <ligand>
        <name>ATP</name>
        <dbReference type="ChEBI" id="CHEBI:30616"/>
    </ligand>
</feature>
<proteinExistence type="inferred from homology"/>
<dbReference type="FunCoup" id="A0A0B2UFH5">
    <property type="interactions" value="233"/>
</dbReference>
<comment type="subunit">
    <text evidence="10">Heterotetramer.</text>
</comment>
<dbReference type="AlphaFoldDB" id="A0A0B2UFH5"/>
<evidence type="ECO:0000256" key="5">
    <source>
        <dbReference type="ARBA" id="ARBA00022840"/>
    </source>
</evidence>
<evidence type="ECO:0000256" key="3">
    <source>
        <dbReference type="ARBA" id="ARBA00022741"/>
    </source>
</evidence>
<evidence type="ECO:0000256" key="2">
    <source>
        <dbReference type="ARBA" id="ARBA00022679"/>
    </source>
</evidence>
<dbReference type="InterPro" id="IPR017441">
    <property type="entry name" value="Protein_kinase_ATP_BS"/>
</dbReference>
<keyword evidence="2 10" id="KW-0808">Transferase</keyword>
<dbReference type="GO" id="GO:0005524">
    <property type="term" value="F:ATP binding"/>
    <property type="evidence" value="ECO:0007669"/>
    <property type="project" value="UniProtKB-UniRule"/>
</dbReference>
<dbReference type="GO" id="GO:0006357">
    <property type="term" value="P:regulation of transcription by RNA polymerase II"/>
    <property type="evidence" value="ECO:0007669"/>
    <property type="project" value="UniProtKB-ARBA"/>
</dbReference>
<dbReference type="Proteomes" id="UP000031056">
    <property type="component" value="Unassembled WGS sequence"/>
</dbReference>
<dbReference type="EMBL" id="JOKQ01000005">
    <property type="protein sequence ID" value="KHN69806.1"/>
    <property type="molecule type" value="Genomic_DNA"/>
</dbReference>
<evidence type="ECO:0000256" key="10">
    <source>
        <dbReference type="RuleBase" id="RU369118"/>
    </source>
</evidence>
<dbReference type="PROSITE" id="PS00108">
    <property type="entry name" value="PROTEIN_KINASE_ST"/>
    <property type="match status" value="1"/>
</dbReference>
<dbReference type="Gene3D" id="1.10.510.10">
    <property type="entry name" value="Transferase(Phosphotransferase) domain 1"/>
    <property type="match status" value="1"/>
</dbReference>
<evidence type="ECO:0000256" key="4">
    <source>
        <dbReference type="ARBA" id="ARBA00022777"/>
    </source>
</evidence>
<dbReference type="Pfam" id="PF00069">
    <property type="entry name" value="Pkinase"/>
    <property type="match status" value="1"/>
</dbReference>
<dbReference type="RefSeq" id="XP_014563848.1">
    <property type="nucleotide sequence ID" value="XM_014708362.1"/>
</dbReference>